<gene>
    <name evidence="5" type="ORF">I8J29_03305</name>
</gene>
<keyword evidence="6" id="KW-1185">Reference proteome</keyword>
<dbReference type="Pfam" id="PF08482">
    <property type="entry name" value="HrpB_C"/>
    <property type="match status" value="1"/>
</dbReference>
<feature type="region of interest" description="Disordered" evidence="3">
    <location>
        <begin position="319"/>
        <end position="339"/>
    </location>
</feature>
<keyword evidence="2 5" id="KW-0547">Nucleotide-binding</keyword>
<reference evidence="5 6" key="1">
    <citation type="submission" date="2021-03" db="EMBL/GenBank/DDBJ databases">
        <title>Paenibacillus artemisicola MWE-103 whole genome sequence.</title>
        <authorList>
            <person name="Ham Y.J."/>
        </authorList>
    </citation>
    <scope>NUCLEOTIDE SEQUENCE [LARGE SCALE GENOMIC DNA]</scope>
    <source>
        <strain evidence="5 6">MWE-103</strain>
    </source>
</reference>
<keyword evidence="2 5" id="KW-0347">Helicase</keyword>
<dbReference type="GO" id="GO:0004386">
    <property type="term" value="F:helicase activity"/>
    <property type="evidence" value="ECO:0007669"/>
    <property type="project" value="UniProtKB-KW"/>
</dbReference>
<keyword evidence="2 5" id="KW-0067">ATP-binding</keyword>
<evidence type="ECO:0000259" key="4">
    <source>
        <dbReference type="Pfam" id="PF08482"/>
    </source>
</evidence>
<organism evidence="5 6">
    <name type="scientific">Paenibacillus artemisiicola</name>
    <dbReference type="NCBI Taxonomy" id="1172618"/>
    <lineage>
        <taxon>Bacteria</taxon>
        <taxon>Bacillati</taxon>
        <taxon>Bacillota</taxon>
        <taxon>Bacilli</taxon>
        <taxon>Bacillales</taxon>
        <taxon>Paenibacillaceae</taxon>
        <taxon>Paenibacillus</taxon>
    </lineage>
</organism>
<dbReference type="PANTHER" id="PTHR43519">
    <property type="entry name" value="ATP-DEPENDENT RNA HELICASE HRPB"/>
    <property type="match status" value="1"/>
</dbReference>
<dbReference type="Proteomes" id="UP000670947">
    <property type="component" value="Unassembled WGS sequence"/>
</dbReference>
<feature type="domain" description="ATP-dependent RNA helicase HrpB C-terminal" evidence="4">
    <location>
        <begin position="192"/>
        <end position="324"/>
    </location>
</feature>
<dbReference type="EMBL" id="JAGGDJ010000002">
    <property type="protein sequence ID" value="MBO7743207.1"/>
    <property type="molecule type" value="Genomic_DNA"/>
</dbReference>
<name>A0ABS3W4I2_9BACL</name>
<keyword evidence="1" id="KW-0378">Hydrolase</keyword>
<evidence type="ECO:0000256" key="1">
    <source>
        <dbReference type="ARBA" id="ARBA00022801"/>
    </source>
</evidence>
<comment type="caution">
    <text evidence="5">The sequence shown here is derived from an EMBL/GenBank/DDBJ whole genome shotgun (WGS) entry which is preliminary data.</text>
</comment>
<evidence type="ECO:0000256" key="3">
    <source>
        <dbReference type="SAM" id="MobiDB-lite"/>
    </source>
</evidence>
<feature type="non-terminal residue" evidence="5">
    <location>
        <position position="1"/>
    </location>
</feature>
<proteinExistence type="predicted"/>
<dbReference type="RefSeq" id="WP_276316239.1">
    <property type="nucleotide sequence ID" value="NZ_JAGGDJ010000002.1"/>
</dbReference>
<sequence length="339" mass="37197">ASPSAGSAAPPQAAPHPDAACGVLLGLAYPDRIAQRRADGRFLLRNGRGAAVQELQPLSSAAYLAVAELEDSGSDGRIQLAAPLGPDELETYFGDQLLVETEARWDRYAEAVRARRRIRLGAIVLKETQWADPDPALVQAALLAGLAEQGLGLLPWSKAAKQLRDRMNLMHAHNPEWPDVSDEALLAALPEWLGPYVGGMRGRGDLARLDMVAILESLLSWQDRQRLEKEVPTHLTVPSGSRVPVDYADPASPVLAVRLQELFGLRETPRIAGGKLPVTIHLLSPAHRPVQVTQDLASFWEHAYFEVKKDLKGRYPKHYWPDNPLEAPATNRAKPRPPR</sequence>
<evidence type="ECO:0000313" key="6">
    <source>
        <dbReference type="Proteomes" id="UP000670947"/>
    </source>
</evidence>
<evidence type="ECO:0000313" key="5">
    <source>
        <dbReference type="EMBL" id="MBO7743207.1"/>
    </source>
</evidence>
<protein>
    <submittedName>
        <fullName evidence="5">ATP-dependent helicase HrpB</fullName>
    </submittedName>
</protein>
<accession>A0ABS3W4I2</accession>
<dbReference type="InterPro" id="IPR013689">
    <property type="entry name" value="RNA_helicase_ATP-dep_HrpB_C"/>
</dbReference>
<evidence type="ECO:0000256" key="2">
    <source>
        <dbReference type="ARBA" id="ARBA00022806"/>
    </source>
</evidence>
<dbReference type="PANTHER" id="PTHR43519:SF1">
    <property type="entry name" value="ATP-DEPENDENT RNA HELICASE HRPB"/>
    <property type="match status" value="1"/>
</dbReference>